<proteinExistence type="predicted"/>
<dbReference type="PANTHER" id="PTHR33231:SF1">
    <property type="entry name" value="30S RIBOSOMAL PROTEIN"/>
    <property type="match status" value="1"/>
</dbReference>
<dbReference type="PANTHER" id="PTHR33231">
    <property type="entry name" value="30S RIBOSOMAL PROTEIN"/>
    <property type="match status" value="1"/>
</dbReference>
<reference evidence="2" key="1">
    <citation type="submission" date="2018-05" db="EMBL/GenBank/DDBJ databases">
        <authorList>
            <person name="Lanie J.A."/>
            <person name="Ng W.-L."/>
            <person name="Kazmierczak K.M."/>
            <person name="Andrzejewski T.M."/>
            <person name="Davidsen T.M."/>
            <person name="Wayne K.J."/>
            <person name="Tettelin H."/>
            <person name="Glass J.I."/>
            <person name="Rusch D."/>
            <person name="Podicherti R."/>
            <person name="Tsui H.-C.T."/>
            <person name="Winkler M.E."/>
        </authorList>
    </citation>
    <scope>NUCLEOTIDE SEQUENCE</scope>
</reference>
<organism evidence="2">
    <name type="scientific">marine metagenome</name>
    <dbReference type="NCBI Taxonomy" id="408172"/>
    <lineage>
        <taxon>unclassified sequences</taxon>
        <taxon>metagenomes</taxon>
        <taxon>ecological metagenomes</taxon>
    </lineage>
</organism>
<dbReference type="Pfam" id="PF02482">
    <property type="entry name" value="Ribosomal_S30AE"/>
    <property type="match status" value="1"/>
</dbReference>
<dbReference type="InterPro" id="IPR050574">
    <property type="entry name" value="HPF/YfiA_ribosome-assoc"/>
</dbReference>
<dbReference type="CDD" id="cd00552">
    <property type="entry name" value="RaiA"/>
    <property type="match status" value="1"/>
</dbReference>
<accession>A0A382TKH6</accession>
<protein>
    <recommendedName>
        <fullName evidence="3">Ribosomal subunit interface protein</fullName>
    </recommendedName>
</protein>
<dbReference type="GO" id="GO:0045900">
    <property type="term" value="P:negative regulation of translational elongation"/>
    <property type="evidence" value="ECO:0007669"/>
    <property type="project" value="TreeGrafter"/>
</dbReference>
<sequence>MNQNVILSGLHLELTDALKSIVHEKTERLFKHEDTIIRVRIELEHASCSATRSNEFVAKGHLELKGTTITISSASNDLYKSIDDLVNKLDRGLRRRSRLNKVKRKKNTISDDRFAA</sequence>
<name>A0A382TKH6_9ZZZZ</name>
<evidence type="ECO:0000256" key="1">
    <source>
        <dbReference type="ARBA" id="ARBA00022845"/>
    </source>
</evidence>
<dbReference type="EMBL" id="UINC01136900">
    <property type="protein sequence ID" value="SVD21941.1"/>
    <property type="molecule type" value="Genomic_DNA"/>
</dbReference>
<dbReference type="Gene3D" id="3.30.160.100">
    <property type="entry name" value="Ribosome hibernation promotion factor-like"/>
    <property type="match status" value="1"/>
</dbReference>
<dbReference type="GO" id="GO:0043024">
    <property type="term" value="F:ribosomal small subunit binding"/>
    <property type="evidence" value="ECO:0007669"/>
    <property type="project" value="TreeGrafter"/>
</dbReference>
<gene>
    <name evidence="2" type="ORF">METZ01_LOCUS374795</name>
</gene>
<dbReference type="InterPro" id="IPR036567">
    <property type="entry name" value="RHF-like"/>
</dbReference>
<evidence type="ECO:0000313" key="2">
    <source>
        <dbReference type="EMBL" id="SVD21941.1"/>
    </source>
</evidence>
<evidence type="ECO:0008006" key="3">
    <source>
        <dbReference type="Google" id="ProtNLM"/>
    </source>
</evidence>
<dbReference type="GO" id="GO:0022627">
    <property type="term" value="C:cytosolic small ribosomal subunit"/>
    <property type="evidence" value="ECO:0007669"/>
    <property type="project" value="TreeGrafter"/>
</dbReference>
<dbReference type="AlphaFoldDB" id="A0A382TKH6"/>
<dbReference type="NCBIfam" id="TIGR00741">
    <property type="entry name" value="yfiA"/>
    <property type="match status" value="1"/>
</dbReference>
<dbReference type="SUPFAM" id="SSF69754">
    <property type="entry name" value="Ribosome binding protein Y (YfiA homologue)"/>
    <property type="match status" value="1"/>
</dbReference>
<dbReference type="InterPro" id="IPR003489">
    <property type="entry name" value="RHF/RaiA"/>
</dbReference>
<keyword evidence="1" id="KW-0810">Translation regulation</keyword>